<dbReference type="RefSeq" id="WP_386801641.1">
    <property type="nucleotide sequence ID" value="NZ_JBHTMU010000005.1"/>
</dbReference>
<dbReference type="EMBL" id="JBHTMU010000005">
    <property type="protein sequence ID" value="MFD1341579.1"/>
    <property type="molecule type" value="Genomic_DNA"/>
</dbReference>
<dbReference type="PIRSF" id="PIRSF015736">
    <property type="entry name" value="MI"/>
    <property type="match status" value="1"/>
</dbReference>
<sequence length="247" mass="25878">MSDTALPFTLTEDRPAQLGLVVLQTDETIEMEFRRLLPPEAELLVTRIPSGEEVTPDSLGAMKHHLADAARLLPQAARLSALGYGCTSGAAEIGPSEVARQLHGVTGAAAVTDPFTALVAACRSLGVTRLGLLSPYIAEVSQRLRDRLAAEGIATPVFGSFETADEARVVRISEASIAEAALALAERGGIDALFLSCTNLRTLNLIGGLEATLGLPVLASNPVLAWHMIRLSGLTPPPGAPGQIFRA</sequence>
<keyword evidence="2" id="KW-1185">Reference proteome</keyword>
<dbReference type="PANTHER" id="PTHR40267">
    <property type="entry name" value="BLR3294 PROTEIN"/>
    <property type="match status" value="1"/>
</dbReference>
<dbReference type="Gene3D" id="3.40.50.12500">
    <property type="match status" value="1"/>
</dbReference>
<dbReference type="InterPro" id="IPR053714">
    <property type="entry name" value="Iso_Racemase_Enz_sf"/>
</dbReference>
<dbReference type="Proteomes" id="UP001597135">
    <property type="component" value="Unassembled WGS sequence"/>
</dbReference>
<accession>A0ABW3ZEL7</accession>
<proteinExistence type="predicted"/>
<evidence type="ECO:0000313" key="1">
    <source>
        <dbReference type="EMBL" id="MFD1341579.1"/>
    </source>
</evidence>
<protein>
    <submittedName>
        <fullName evidence="1">Aspartate/glutamate racemase family protein</fullName>
    </submittedName>
</protein>
<evidence type="ECO:0000313" key="2">
    <source>
        <dbReference type="Proteomes" id="UP001597135"/>
    </source>
</evidence>
<dbReference type="PANTHER" id="PTHR40267:SF1">
    <property type="entry name" value="BLR3294 PROTEIN"/>
    <property type="match status" value="1"/>
</dbReference>
<comment type="caution">
    <text evidence="1">The sequence shown here is derived from an EMBL/GenBank/DDBJ whole genome shotgun (WGS) entry which is preliminary data.</text>
</comment>
<reference evidence="2" key="1">
    <citation type="journal article" date="2019" name="Int. J. Syst. Evol. Microbiol.">
        <title>The Global Catalogue of Microorganisms (GCM) 10K type strain sequencing project: providing services to taxonomists for standard genome sequencing and annotation.</title>
        <authorList>
            <consortium name="The Broad Institute Genomics Platform"/>
            <consortium name="The Broad Institute Genome Sequencing Center for Infectious Disease"/>
            <person name="Wu L."/>
            <person name="Ma J."/>
        </authorList>
    </citation>
    <scope>NUCLEOTIDE SEQUENCE [LARGE SCALE GENOMIC DNA]</scope>
    <source>
        <strain evidence="2">CCUG 62953</strain>
    </source>
</reference>
<dbReference type="InterPro" id="IPR026286">
    <property type="entry name" value="MaiA/AMDase"/>
</dbReference>
<gene>
    <name evidence="1" type="ORF">ACFQ4E_04025</name>
</gene>
<name>A0ABW3ZEL7_9RHOB</name>
<organism evidence="1 2">
    <name type="scientific">Litorisediminicola beolgyonensis</name>
    <dbReference type="NCBI Taxonomy" id="1173614"/>
    <lineage>
        <taxon>Bacteria</taxon>
        <taxon>Pseudomonadati</taxon>
        <taxon>Pseudomonadota</taxon>
        <taxon>Alphaproteobacteria</taxon>
        <taxon>Rhodobacterales</taxon>
        <taxon>Paracoccaceae</taxon>
        <taxon>Litorisediminicola</taxon>
    </lineage>
</organism>
<dbReference type="Pfam" id="PF17645">
    <property type="entry name" value="Amdase"/>
    <property type="match status" value="1"/>
</dbReference>